<keyword evidence="1" id="KW-0808">Transferase</keyword>
<name>A0A2U1KYR0_ARTAN</name>
<evidence type="ECO:0000313" key="1">
    <source>
        <dbReference type="EMBL" id="PWA41840.1"/>
    </source>
</evidence>
<dbReference type="AlphaFoldDB" id="A0A2U1KYR0"/>
<dbReference type="GO" id="GO:0003964">
    <property type="term" value="F:RNA-directed DNA polymerase activity"/>
    <property type="evidence" value="ECO:0007669"/>
    <property type="project" value="UniProtKB-KW"/>
</dbReference>
<protein>
    <submittedName>
        <fullName evidence="1">Reverse transcriptase domain, Zinc finger, CCHC-type</fullName>
    </submittedName>
</protein>
<gene>
    <name evidence="1" type="ORF">CTI12_AA547310</name>
</gene>
<dbReference type="PANTHER" id="PTHR33116">
    <property type="entry name" value="REVERSE TRANSCRIPTASE ZINC-BINDING DOMAIN-CONTAINING PROTEIN-RELATED-RELATED"/>
    <property type="match status" value="1"/>
</dbReference>
<reference evidence="1 2" key="1">
    <citation type="journal article" date="2018" name="Mol. Plant">
        <title>The genome of Artemisia annua provides insight into the evolution of Asteraceae family and artemisinin biosynthesis.</title>
        <authorList>
            <person name="Shen Q."/>
            <person name="Zhang L."/>
            <person name="Liao Z."/>
            <person name="Wang S."/>
            <person name="Yan T."/>
            <person name="Shi P."/>
            <person name="Liu M."/>
            <person name="Fu X."/>
            <person name="Pan Q."/>
            <person name="Wang Y."/>
            <person name="Lv Z."/>
            <person name="Lu X."/>
            <person name="Zhang F."/>
            <person name="Jiang W."/>
            <person name="Ma Y."/>
            <person name="Chen M."/>
            <person name="Hao X."/>
            <person name="Li L."/>
            <person name="Tang Y."/>
            <person name="Lv G."/>
            <person name="Zhou Y."/>
            <person name="Sun X."/>
            <person name="Brodelius P.E."/>
            <person name="Rose J.K.C."/>
            <person name="Tang K."/>
        </authorList>
    </citation>
    <scope>NUCLEOTIDE SEQUENCE [LARGE SCALE GENOMIC DNA]</scope>
    <source>
        <strain evidence="2">cv. Huhao1</strain>
        <tissue evidence="1">Leaf</tissue>
    </source>
</reference>
<evidence type="ECO:0000313" key="2">
    <source>
        <dbReference type="Proteomes" id="UP000245207"/>
    </source>
</evidence>
<sequence>MSKAYEPTIMEGAKQKYAFSVEKINQISDGSKKIIKVILEKACVFLVIVTVTMLVTSLKHLHSDKSDEAASECSRWINNPNISPSPQSNDQCSFDDIPNCTCDDREVPSSQCCEEVEKHETCQGEWSQSNAYNLIRMLRCFYLMSGLKINVHKSKLLGLCVSDDDILDMASVLGCGVSKLPLTYLGVPVGCNMGRSEN</sequence>
<dbReference type="PANTHER" id="PTHR33116:SF81">
    <property type="entry name" value="RNA-DIRECTED DNA POLYMERASE"/>
    <property type="match status" value="1"/>
</dbReference>
<dbReference type="EMBL" id="PKPP01012800">
    <property type="protein sequence ID" value="PWA41840.1"/>
    <property type="molecule type" value="Genomic_DNA"/>
</dbReference>
<proteinExistence type="predicted"/>
<keyword evidence="1" id="KW-0548">Nucleotidyltransferase</keyword>
<organism evidence="1 2">
    <name type="scientific">Artemisia annua</name>
    <name type="common">Sweet wormwood</name>
    <dbReference type="NCBI Taxonomy" id="35608"/>
    <lineage>
        <taxon>Eukaryota</taxon>
        <taxon>Viridiplantae</taxon>
        <taxon>Streptophyta</taxon>
        <taxon>Embryophyta</taxon>
        <taxon>Tracheophyta</taxon>
        <taxon>Spermatophyta</taxon>
        <taxon>Magnoliopsida</taxon>
        <taxon>eudicotyledons</taxon>
        <taxon>Gunneridae</taxon>
        <taxon>Pentapetalae</taxon>
        <taxon>asterids</taxon>
        <taxon>campanulids</taxon>
        <taxon>Asterales</taxon>
        <taxon>Asteraceae</taxon>
        <taxon>Asteroideae</taxon>
        <taxon>Anthemideae</taxon>
        <taxon>Artemisiinae</taxon>
        <taxon>Artemisia</taxon>
    </lineage>
</organism>
<keyword evidence="2" id="KW-1185">Reference proteome</keyword>
<keyword evidence="1" id="KW-0695">RNA-directed DNA polymerase</keyword>
<comment type="caution">
    <text evidence="1">The sequence shown here is derived from an EMBL/GenBank/DDBJ whole genome shotgun (WGS) entry which is preliminary data.</text>
</comment>
<dbReference type="Proteomes" id="UP000245207">
    <property type="component" value="Unassembled WGS sequence"/>
</dbReference>
<dbReference type="OrthoDB" id="1435254at2759"/>
<accession>A0A2U1KYR0</accession>